<dbReference type="SUPFAM" id="SSF53850">
    <property type="entry name" value="Periplasmic binding protein-like II"/>
    <property type="match status" value="1"/>
</dbReference>
<dbReference type="Gene3D" id="3.40.190.120">
    <property type="entry name" value="Osmoprotection protein (prox), domain 2"/>
    <property type="match status" value="1"/>
</dbReference>
<feature type="chain" id="PRO_5045524689" evidence="1">
    <location>
        <begin position="22"/>
        <end position="298"/>
    </location>
</feature>
<dbReference type="PROSITE" id="PS51257">
    <property type="entry name" value="PROKAR_LIPOPROTEIN"/>
    <property type="match status" value="1"/>
</dbReference>
<sequence>MKKIIFSAVAVLVLGFMSACGGDDNTIEIGTQTYTDPKLMAHIVEGLIEDQTEYEVNITKDISASPQLITSIDQEELDIATLYSGEVYNNHFDEDEVEYSTDTEKTLTQAQQLFNEHFDFKWYDSLGFQNKYTIAIENEFAEANNIETISDLEPYAGELRFGTDGSWLERSNDGYRAFQEAYGFEFADARGLQIELMYEGVESDELDVITAYSVDPQILELDLKVLEDDKNFFPPYSASLVTRNNLLEDDPQIDEILSSLVGTIDEETMTQLIYEVDINERDEQEVAQEYLQEQGLIE</sequence>
<accession>A0ABS2MXC1</accession>
<keyword evidence="1" id="KW-0732">Signal</keyword>
<comment type="caution">
    <text evidence="3">The sequence shown here is derived from an EMBL/GenBank/DDBJ whole genome shotgun (WGS) entry which is preliminary data.</text>
</comment>
<evidence type="ECO:0000256" key="1">
    <source>
        <dbReference type="SAM" id="SignalP"/>
    </source>
</evidence>
<evidence type="ECO:0000313" key="3">
    <source>
        <dbReference type="EMBL" id="MBM7570496.1"/>
    </source>
</evidence>
<dbReference type="RefSeq" id="WP_204497900.1">
    <property type="nucleotide sequence ID" value="NZ_JAFBDR010000003.1"/>
</dbReference>
<dbReference type="Pfam" id="PF04069">
    <property type="entry name" value="OpuAC"/>
    <property type="match status" value="1"/>
</dbReference>
<name>A0ABS2MXC1_9BACI</name>
<organism evidence="3 4">
    <name type="scientific">Aquibacillus albus</name>
    <dbReference type="NCBI Taxonomy" id="1168171"/>
    <lineage>
        <taxon>Bacteria</taxon>
        <taxon>Bacillati</taxon>
        <taxon>Bacillota</taxon>
        <taxon>Bacilli</taxon>
        <taxon>Bacillales</taxon>
        <taxon>Bacillaceae</taxon>
        <taxon>Aquibacillus</taxon>
    </lineage>
</organism>
<keyword evidence="4" id="KW-1185">Reference proteome</keyword>
<gene>
    <name evidence="3" type="ORF">JOC48_000974</name>
</gene>
<feature type="domain" description="ABC-type glycine betaine transport system substrate-binding" evidence="2">
    <location>
        <begin position="26"/>
        <end position="293"/>
    </location>
</feature>
<proteinExistence type="predicted"/>
<dbReference type="Proteomes" id="UP001296943">
    <property type="component" value="Unassembled WGS sequence"/>
</dbReference>
<protein>
    <submittedName>
        <fullName evidence="3">Osmoprotectant transport system substrate-binding protein</fullName>
    </submittedName>
</protein>
<evidence type="ECO:0000313" key="4">
    <source>
        <dbReference type="Proteomes" id="UP001296943"/>
    </source>
</evidence>
<evidence type="ECO:0000259" key="2">
    <source>
        <dbReference type="Pfam" id="PF04069"/>
    </source>
</evidence>
<reference evidence="3 4" key="1">
    <citation type="submission" date="2021-01" db="EMBL/GenBank/DDBJ databases">
        <title>Genomic Encyclopedia of Type Strains, Phase IV (KMG-IV): sequencing the most valuable type-strain genomes for metagenomic binning, comparative biology and taxonomic classification.</title>
        <authorList>
            <person name="Goeker M."/>
        </authorList>
    </citation>
    <scope>NUCLEOTIDE SEQUENCE [LARGE SCALE GENOMIC DNA]</scope>
    <source>
        <strain evidence="3 4">DSM 23711</strain>
    </source>
</reference>
<dbReference type="Gene3D" id="3.40.190.10">
    <property type="entry name" value="Periplasmic binding protein-like II"/>
    <property type="match status" value="1"/>
</dbReference>
<dbReference type="InterPro" id="IPR007210">
    <property type="entry name" value="ABC_Gly_betaine_transp_sub-bd"/>
</dbReference>
<feature type="signal peptide" evidence="1">
    <location>
        <begin position="1"/>
        <end position="21"/>
    </location>
</feature>
<dbReference type="EMBL" id="JAFBDR010000003">
    <property type="protein sequence ID" value="MBM7570496.1"/>
    <property type="molecule type" value="Genomic_DNA"/>
</dbReference>